<dbReference type="SUPFAM" id="SSF49785">
    <property type="entry name" value="Galactose-binding domain-like"/>
    <property type="match status" value="3"/>
</dbReference>
<dbReference type="Gene3D" id="2.60.40.1080">
    <property type="match status" value="1"/>
</dbReference>
<dbReference type="Pfam" id="PF00395">
    <property type="entry name" value="SLH"/>
    <property type="match status" value="3"/>
</dbReference>
<name>A0A3D9KH54_9BACL</name>
<feature type="compositionally biased region" description="Gly residues" evidence="1">
    <location>
        <begin position="1174"/>
        <end position="1223"/>
    </location>
</feature>
<keyword evidence="6" id="KW-1185">Reference proteome</keyword>
<evidence type="ECO:0000313" key="6">
    <source>
        <dbReference type="Proteomes" id="UP000256977"/>
    </source>
</evidence>
<organism evidence="5 6">
    <name type="scientific">Cohnella phaseoli</name>
    <dbReference type="NCBI Taxonomy" id="456490"/>
    <lineage>
        <taxon>Bacteria</taxon>
        <taxon>Bacillati</taxon>
        <taxon>Bacillota</taxon>
        <taxon>Bacilli</taxon>
        <taxon>Bacillales</taxon>
        <taxon>Paenibacillaceae</taxon>
        <taxon>Cohnella</taxon>
    </lineage>
</organism>
<dbReference type="PROSITE" id="PS51272">
    <property type="entry name" value="SLH"/>
    <property type="match status" value="3"/>
</dbReference>
<dbReference type="Proteomes" id="UP000256977">
    <property type="component" value="Unassembled WGS sequence"/>
</dbReference>
<evidence type="ECO:0000256" key="2">
    <source>
        <dbReference type="SAM" id="SignalP"/>
    </source>
</evidence>
<dbReference type="InterPro" id="IPR001119">
    <property type="entry name" value="SLH_dom"/>
</dbReference>
<dbReference type="PANTHER" id="PTHR37836">
    <property type="entry name" value="LMO1036 PROTEIN"/>
    <property type="match status" value="1"/>
</dbReference>
<dbReference type="Pfam" id="PF13204">
    <property type="entry name" value="Apiosidase"/>
    <property type="match status" value="1"/>
</dbReference>
<feature type="domain" description="SLH" evidence="4">
    <location>
        <begin position="1548"/>
        <end position="1609"/>
    </location>
</feature>
<sequence length="1609" mass="173842">MRFQRSMTVLLSLCMTIGMFGVNLFARSSTASANGQTLTAEMWRVAEIGMSSAVAYSNPFLDVEVTATFTGPGGEVIVRPGFWDGGNEWKVRFAPTALGEWSYRISSSDPLNAGLKLNGTLTAVPYSGDREIYQRGFLHVSDEGSHLSYADGTPFFWLGDTHWFFDKNESWDTSNKPGTSSQFKSIVDRRVAQKFTVYQSVIFGPHDSYWAAGQQGTEINPDYFKNELDRKMAYIADSGLVNAFGIGFHSNIDGFVQGSERLAAYVAARYGAYPVVWITSGEGAGYDLGPREARIDGWRSVGKAINKYDGYNHPQTAHSTALTEKESLGLPQFYEGEGWFDFEMFQGGHQKMVPSGDYDYYHRQYGLPFLESEANYEQIYNGWATDTIVRQSAYRSVQAGGMGYGYGAHGIWNASWDDADTANDYGYGHRNWYDAIDFVGADQMTHLIDFYRSLDWQRMTYRPTGWATWTGEHAEELTDPLLRADDAANAVTVYFNADNSSQGTLTQLDAQAAYESRWFNPRTGAYTTINGSFTPAGGAWSVPEKPDAQDWLLLVKKLTPSPSTLVPASLETLVSQGKPASASTINQGTLVPADAAFDGDYGTFWTAADGQFPQWLQVDLGKIYELSGIEQTFYNANDWNYAIEGSTDGQSWQRLIDRTGAPVYGTKFAERVSGKARYVRLLATGSSNDWASSTEFKVYAKINSAAAVRSTAYLVDDRERTVSKVPAGTSVQQFMDDVVPSVNASMRLLLADGVTEVTQGSVGNGMTLSVESEDGSTVRSYTVQTVSNKGVNLARTATVTVSSVENEFYSAANLIDGNSDTLTWSGWAAKLFPAWVELDFGSEKTFNRIDLYTKKNYEQKEYTMQIWNGTAWTDLFPTVTDNTADHRAHVFEPVAASKLRVWMTRGNVQQDTEPSEGQPGEKVARINELEVYLSPGDKLIDQLTVQGAGGVNEIVSAGGTLQMTATAQPSDASELGVVWTVTGTDDAPTTLASISKGGLLTAKKNGTVKVTAAALDGSAVKASVSVAISGQSTEPQSELLSLNKPVQASSVNGPAEAATDGNESTAWIASDGTFPQWIVVDLQQVYEVDRIDQTFFNEDQWKYRLEGSTDGTAWTEWIDRTTNQQATSSFSHAVDGTARYVKMTVTGAKSEWPNWASSVEFSIYGKPPAVDPGNGNGNGEGNGGETGNNGNNGNGGETGNSGGSGNSGSGAGGAQTGQAGGGALSWADGSGGKPELALLQPADGTNAFRIDAALLGQGFARTKPSANGVETVAIKLPAAAGATSYTLELPASALRDGQAGQRLEIVTPLGKLLVPLNQPEGSVWSNAARIGIALATEGSSVAIRWTADGKPISFPESIRLALPVPAFEREGDRAVVRRIDKEGRAATLALSRFDSAAGEVWFNGSDSFRYETAVVRKSFSDLGNRSWLLEPIHMLAARDIIKGVTSTEFKPDLPVSRAEFVVMLMRMLDEGEPVEAAAETDFPDVKPGSYYYNAVRAAKALGIAQGDGYNTFNPAGSLSRQDMSVLLARLLSRTGAAEAPSDGNDNGLAHYADDAEVSPYARSSLELLTAEGIMEGDGKLLHPRKELTRGEAAAALFRMLKRMENDLLQ</sequence>
<dbReference type="SMART" id="SM00231">
    <property type="entry name" value="FA58C"/>
    <property type="match status" value="2"/>
</dbReference>
<dbReference type="InterPro" id="IPR000421">
    <property type="entry name" value="FA58C"/>
</dbReference>
<feature type="domain" description="SLH" evidence="4">
    <location>
        <begin position="1478"/>
        <end position="1541"/>
    </location>
</feature>
<feature type="domain" description="F5/8 type C" evidence="3">
    <location>
        <begin position="1021"/>
        <end position="1166"/>
    </location>
</feature>
<feature type="chain" id="PRO_5038753325" evidence="2">
    <location>
        <begin position="34"/>
        <end position="1609"/>
    </location>
</feature>
<feature type="domain" description="F5/8 type C" evidence="3">
    <location>
        <begin position="786"/>
        <end position="901"/>
    </location>
</feature>
<evidence type="ECO:0000313" key="5">
    <source>
        <dbReference type="EMBL" id="RED85477.1"/>
    </source>
</evidence>
<dbReference type="InterPro" id="IPR025277">
    <property type="entry name" value="Apiosidase-like_cat_dom"/>
</dbReference>
<feature type="domain" description="F5/8 type C" evidence="3">
    <location>
        <begin position="563"/>
        <end position="701"/>
    </location>
</feature>
<reference evidence="5 6" key="1">
    <citation type="submission" date="2018-07" db="EMBL/GenBank/DDBJ databases">
        <title>Genomic Encyclopedia of Type Strains, Phase III (KMG-III): the genomes of soil and plant-associated and newly described type strains.</title>
        <authorList>
            <person name="Whitman W."/>
        </authorList>
    </citation>
    <scope>NUCLEOTIDE SEQUENCE [LARGE SCALE GENOMIC DNA]</scope>
    <source>
        <strain evidence="5 6">CECT 7287</strain>
    </source>
</reference>
<dbReference type="PROSITE" id="PS50022">
    <property type="entry name" value="FA58C_3"/>
    <property type="match status" value="3"/>
</dbReference>
<dbReference type="Gene3D" id="2.60.120.260">
    <property type="entry name" value="Galactose-binding domain-like"/>
    <property type="match status" value="3"/>
</dbReference>
<feature type="domain" description="SLH" evidence="4">
    <location>
        <begin position="1415"/>
        <end position="1476"/>
    </location>
</feature>
<proteinExistence type="predicted"/>
<dbReference type="Pfam" id="PF16586">
    <property type="entry name" value="DUF5060"/>
    <property type="match status" value="1"/>
</dbReference>
<dbReference type="InterPro" id="IPR013783">
    <property type="entry name" value="Ig-like_fold"/>
</dbReference>
<evidence type="ECO:0000256" key="1">
    <source>
        <dbReference type="SAM" id="MobiDB-lite"/>
    </source>
</evidence>
<gene>
    <name evidence="5" type="ORF">DFP98_104182</name>
</gene>
<evidence type="ECO:0000259" key="4">
    <source>
        <dbReference type="PROSITE" id="PS51272"/>
    </source>
</evidence>
<dbReference type="OrthoDB" id="59486at2"/>
<dbReference type="PANTHER" id="PTHR37836:SF2">
    <property type="entry name" value="DUF4038 DOMAIN-CONTAINING PROTEIN"/>
    <property type="match status" value="1"/>
</dbReference>
<dbReference type="InterPro" id="IPR032260">
    <property type="entry name" value="DUF5060"/>
</dbReference>
<keyword evidence="2" id="KW-0732">Signal</keyword>
<protein>
    <submittedName>
        <fullName evidence="5">Uncharacterized protein YjdB</fullName>
    </submittedName>
</protein>
<feature type="signal peptide" evidence="2">
    <location>
        <begin position="1"/>
        <end position="33"/>
    </location>
</feature>
<accession>A0A3D9KH54</accession>
<evidence type="ECO:0000259" key="3">
    <source>
        <dbReference type="PROSITE" id="PS50022"/>
    </source>
</evidence>
<comment type="caution">
    <text evidence="5">The sequence shown here is derived from an EMBL/GenBank/DDBJ whole genome shotgun (WGS) entry which is preliminary data.</text>
</comment>
<dbReference type="InterPro" id="IPR003343">
    <property type="entry name" value="Big_2"/>
</dbReference>
<dbReference type="RefSeq" id="WP_147310139.1">
    <property type="nucleotide sequence ID" value="NZ_QRDZ01000004.1"/>
</dbReference>
<dbReference type="Gene3D" id="3.20.20.80">
    <property type="entry name" value="Glycosidases"/>
    <property type="match status" value="1"/>
</dbReference>
<dbReference type="EMBL" id="QRDZ01000004">
    <property type="protein sequence ID" value="RED85477.1"/>
    <property type="molecule type" value="Genomic_DNA"/>
</dbReference>
<dbReference type="Pfam" id="PF02368">
    <property type="entry name" value="Big_2"/>
    <property type="match status" value="1"/>
</dbReference>
<dbReference type="InterPro" id="IPR008979">
    <property type="entry name" value="Galactose-bd-like_sf"/>
</dbReference>
<dbReference type="Gene3D" id="2.60.40.10">
    <property type="entry name" value="Immunoglobulins"/>
    <property type="match status" value="1"/>
</dbReference>
<dbReference type="Pfam" id="PF00754">
    <property type="entry name" value="F5_F8_type_C"/>
    <property type="match status" value="3"/>
</dbReference>
<feature type="region of interest" description="Disordered" evidence="1">
    <location>
        <begin position="1167"/>
        <end position="1227"/>
    </location>
</feature>